<reference evidence="1 2" key="1">
    <citation type="journal article" date="2018" name="Mol. Ecol.">
        <title>The obligate alkalophilic soda-lake fungus Sodiomyces alkalinus has shifted to a protein diet.</title>
        <authorList>
            <person name="Grum-Grzhimaylo A.A."/>
            <person name="Falkoski D.L."/>
            <person name="van den Heuvel J."/>
            <person name="Valero-Jimenez C.A."/>
            <person name="Min B."/>
            <person name="Choi I.G."/>
            <person name="Lipzen A."/>
            <person name="Daum C.G."/>
            <person name="Aanen D.K."/>
            <person name="Tsang A."/>
            <person name="Henrissat B."/>
            <person name="Bilanenko E.N."/>
            <person name="de Vries R.P."/>
            <person name="van Kan J.A.L."/>
            <person name="Grigoriev I.V."/>
            <person name="Debets A.J.M."/>
        </authorList>
    </citation>
    <scope>NUCLEOTIDE SEQUENCE [LARGE SCALE GENOMIC DNA]</scope>
    <source>
        <strain evidence="1 2">F11</strain>
    </source>
</reference>
<dbReference type="EMBL" id="ML119066">
    <property type="protein sequence ID" value="ROT34673.1"/>
    <property type="molecule type" value="Genomic_DNA"/>
</dbReference>
<dbReference type="RefSeq" id="XP_028462479.1">
    <property type="nucleotide sequence ID" value="XM_028610978.1"/>
</dbReference>
<keyword evidence="2" id="KW-1185">Reference proteome</keyword>
<protein>
    <submittedName>
        <fullName evidence="1">Uncharacterized protein</fullName>
    </submittedName>
</protein>
<name>A0A3N2PJH8_SODAK</name>
<dbReference type="AlphaFoldDB" id="A0A3N2PJH8"/>
<gene>
    <name evidence="1" type="ORF">SODALDRAFT_329534</name>
</gene>
<organism evidence="1 2">
    <name type="scientific">Sodiomyces alkalinus (strain CBS 110278 / VKM F-3762 / F11)</name>
    <name type="common">Alkaliphilic filamentous fungus</name>
    <dbReference type="NCBI Taxonomy" id="1314773"/>
    <lineage>
        <taxon>Eukaryota</taxon>
        <taxon>Fungi</taxon>
        <taxon>Dikarya</taxon>
        <taxon>Ascomycota</taxon>
        <taxon>Pezizomycotina</taxon>
        <taxon>Sordariomycetes</taxon>
        <taxon>Hypocreomycetidae</taxon>
        <taxon>Glomerellales</taxon>
        <taxon>Plectosphaerellaceae</taxon>
        <taxon>Sodiomyces</taxon>
    </lineage>
</organism>
<sequence length="461" mass="52095">MVESWAQLQRHRAGRLKTRDSVETVQKAWAQAHEIKADERADWARYNDTYDEVVDVLRRRYKDPHTDEWFAGNAGFQEDLDSLFTKLKAREADLAEIETRITDEKEKWYRRALRASLLWGLAERSIGRSALTAILDDSEKPWDDVSQAVRGALPTVDEAAPTADDVLAKLEGLGREEDREQRGEVLAELFLRDATKSNVDGDDHNHGIPASCIPAAEALRHGAALDNVMADLEAKRSEAAGRKSVAEKHRRKLAELRRAQAAHLQAKSLKAQKRERKQKAPQVEDAVYESVPEGVSLEDVRACALCQVFAGLGVGKGRKVYESGADCETQHEEHVRMDHSCAAGRECVQLSDEDVDMMGSENSGVVICRECAEDLDRATTYCSGRCARRDFQRHREDVHVPGRRKLSKREVEVDTKDLVFEDEEKTRYHVEDVSKYVWKLDAALERFFTSRNPNAQILSTA</sequence>
<proteinExistence type="predicted"/>
<dbReference type="GeneID" id="39579456"/>
<evidence type="ECO:0000313" key="2">
    <source>
        <dbReference type="Proteomes" id="UP000272025"/>
    </source>
</evidence>
<evidence type="ECO:0000313" key="1">
    <source>
        <dbReference type="EMBL" id="ROT34673.1"/>
    </source>
</evidence>
<dbReference type="Proteomes" id="UP000272025">
    <property type="component" value="Unassembled WGS sequence"/>
</dbReference>
<dbReference type="STRING" id="1314773.A0A3N2PJH8"/>
<accession>A0A3N2PJH8</accession>
<dbReference type="OrthoDB" id="5234772at2759"/>